<proteinExistence type="predicted"/>
<dbReference type="PANTHER" id="PTHR33434">
    <property type="entry name" value="DEGV DOMAIN-CONTAINING PROTEIN DR_1986-RELATED"/>
    <property type="match status" value="1"/>
</dbReference>
<dbReference type="Gene3D" id="3.40.50.10170">
    <property type="match status" value="1"/>
</dbReference>
<dbReference type="PROSITE" id="PS51482">
    <property type="entry name" value="DEGV"/>
    <property type="match status" value="1"/>
</dbReference>
<dbReference type="InterPro" id="IPR050270">
    <property type="entry name" value="DegV_domain_contain"/>
</dbReference>
<comment type="function">
    <text evidence="1">May bind long-chain fatty acids, such as palmitate, and may play a role in lipid transport or fatty acid metabolism.</text>
</comment>
<keyword evidence="2" id="KW-0446">Lipid-binding</keyword>
<dbReference type="NCBIfam" id="TIGR00762">
    <property type="entry name" value="DegV"/>
    <property type="match status" value="1"/>
</dbReference>
<dbReference type="SUPFAM" id="SSF82549">
    <property type="entry name" value="DAK1/DegV-like"/>
    <property type="match status" value="1"/>
</dbReference>
<dbReference type="RefSeq" id="WP_307228971.1">
    <property type="nucleotide sequence ID" value="NZ_JAUSTT010000010.1"/>
</dbReference>
<evidence type="ECO:0000256" key="1">
    <source>
        <dbReference type="ARBA" id="ARBA00003238"/>
    </source>
</evidence>
<sequence length="280" mass="30618">MTNIKIVTDSTADLSVETVEELSIHVVPLSIFIDGTTYLDRVDLTPQDFMEKMRSAKELPKSSQPAVGKFVELYDELGKDGSEVLSIHMTGNMSGTVEAARSAAKMTTTKVTVVDSRFISQALAYQVIAAAKLAKEGLPMEAILKEIDQIRENTKLYVVVDTLENLVKGGRIGKGRALIGSLLKIKPIANLDNGEYTPIAKVRSHSQVVKYLAKQFVEDVKGKTIKKVGLSHADGLELAYKLRDCIKELTGYDLIDIAYTTPIISTHTGAGAIGFMYYTE</sequence>
<evidence type="ECO:0000256" key="2">
    <source>
        <dbReference type="ARBA" id="ARBA00023121"/>
    </source>
</evidence>
<name>A0ABT9WS18_9BACI</name>
<dbReference type="InterPro" id="IPR043168">
    <property type="entry name" value="DegV_C"/>
</dbReference>
<accession>A0ABT9WS18</accession>
<comment type="caution">
    <text evidence="3">The sequence shown here is derived from an EMBL/GenBank/DDBJ whole genome shotgun (WGS) entry which is preliminary data.</text>
</comment>
<evidence type="ECO:0000313" key="3">
    <source>
        <dbReference type="EMBL" id="MDQ0176094.1"/>
    </source>
</evidence>
<keyword evidence="4" id="KW-1185">Reference proteome</keyword>
<dbReference type="Gene3D" id="3.30.1180.10">
    <property type="match status" value="1"/>
</dbReference>
<gene>
    <name evidence="3" type="ORF">J2S08_001930</name>
</gene>
<organism evidence="3 4">
    <name type="scientific">Bacillus chungangensis</name>
    <dbReference type="NCBI Taxonomy" id="587633"/>
    <lineage>
        <taxon>Bacteria</taxon>
        <taxon>Bacillati</taxon>
        <taxon>Bacillota</taxon>
        <taxon>Bacilli</taxon>
        <taxon>Bacillales</taxon>
        <taxon>Bacillaceae</taxon>
        <taxon>Bacillus</taxon>
    </lineage>
</organism>
<dbReference type="Proteomes" id="UP001223586">
    <property type="component" value="Unassembled WGS sequence"/>
</dbReference>
<evidence type="ECO:0000313" key="4">
    <source>
        <dbReference type="Proteomes" id="UP001223586"/>
    </source>
</evidence>
<dbReference type="Pfam" id="PF02645">
    <property type="entry name" value="DegV"/>
    <property type="match status" value="1"/>
</dbReference>
<protein>
    <submittedName>
        <fullName evidence="3">DegV family protein with EDD domain</fullName>
    </submittedName>
</protein>
<dbReference type="InterPro" id="IPR003797">
    <property type="entry name" value="DegV"/>
</dbReference>
<reference evidence="3 4" key="1">
    <citation type="submission" date="2023-07" db="EMBL/GenBank/DDBJ databases">
        <title>Genomic Encyclopedia of Type Strains, Phase IV (KMG-IV): sequencing the most valuable type-strain genomes for metagenomic binning, comparative biology and taxonomic classification.</title>
        <authorList>
            <person name="Goeker M."/>
        </authorList>
    </citation>
    <scope>NUCLEOTIDE SEQUENCE [LARGE SCALE GENOMIC DNA]</scope>
    <source>
        <strain evidence="3 4">DSM 23837</strain>
    </source>
</reference>
<dbReference type="EMBL" id="JAUSTT010000010">
    <property type="protein sequence ID" value="MDQ0176094.1"/>
    <property type="molecule type" value="Genomic_DNA"/>
</dbReference>
<dbReference type="PANTHER" id="PTHR33434:SF8">
    <property type="entry name" value="DEGV DOMAIN-CONTAINING PROTEIN SPR1019"/>
    <property type="match status" value="1"/>
</dbReference>